<feature type="transmembrane region" description="Helical" evidence="2">
    <location>
        <begin position="208"/>
        <end position="227"/>
    </location>
</feature>
<keyword evidence="2" id="KW-1133">Transmembrane helix</keyword>
<evidence type="ECO:0000256" key="1">
    <source>
        <dbReference type="SAM" id="MobiDB-lite"/>
    </source>
</evidence>
<feature type="region of interest" description="Disordered" evidence="1">
    <location>
        <begin position="109"/>
        <end position="141"/>
    </location>
</feature>
<comment type="caution">
    <text evidence="3">The sequence shown here is derived from an EMBL/GenBank/DDBJ whole genome shotgun (WGS) entry which is preliminary data.</text>
</comment>
<accession>A0ABW8BY16</accession>
<protein>
    <recommendedName>
        <fullName evidence="5">Integral membrane protein</fullName>
    </recommendedName>
</protein>
<keyword evidence="2" id="KW-0472">Membrane</keyword>
<feature type="transmembrane region" description="Helical" evidence="2">
    <location>
        <begin position="233"/>
        <end position="254"/>
    </location>
</feature>
<evidence type="ECO:0000256" key="2">
    <source>
        <dbReference type="SAM" id="Phobius"/>
    </source>
</evidence>
<proteinExistence type="predicted"/>
<dbReference type="Proteomes" id="UP001614394">
    <property type="component" value="Unassembled WGS sequence"/>
</dbReference>
<dbReference type="RefSeq" id="WP_399643227.1">
    <property type="nucleotide sequence ID" value="NZ_JBITYG010000001.1"/>
</dbReference>
<evidence type="ECO:0000313" key="4">
    <source>
        <dbReference type="Proteomes" id="UP001614394"/>
    </source>
</evidence>
<dbReference type="EMBL" id="JBITYG010000001">
    <property type="protein sequence ID" value="MFI9099040.1"/>
    <property type="molecule type" value="Genomic_DNA"/>
</dbReference>
<organism evidence="3 4">
    <name type="scientific">Streptomyces fildesensis</name>
    <dbReference type="NCBI Taxonomy" id="375757"/>
    <lineage>
        <taxon>Bacteria</taxon>
        <taxon>Bacillati</taxon>
        <taxon>Actinomycetota</taxon>
        <taxon>Actinomycetes</taxon>
        <taxon>Kitasatosporales</taxon>
        <taxon>Streptomycetaceae</taxon>
        <taxon>Streptomyces</taxon>
    </lineage>
</organism>
<reference evidence="3 4" key="1">
    <citation type="submission" date="2024-10" db="EMBL/GenBank/DDBJ databases">
        <title>The Natural Products Discovery Center: Release of the First 8490 Sequenced Strains for Exploring Actinobacteria Biosynthetic Diversity.</title>
        <authorList>
            <person name="Kalkreuter E."/>
            <person name="Kautsar S.A."/>
            <person name="Yang D."/>
            <person name="Bader C.D."/>
            <person name="Teijaro C.N."/>
            <person name="Fluegel L."/>
            <person name="Davis C.M."/>
            <person name="Simpson J.R."/>
            <person name="Lauterbach L."/>
            <person name="Steele A.D."/>
            <person name="Gui C."/>
            <person name="Meng S."/>
            <person name="Li G."/>
            <person name="Viehrig K."/>
            <person name="Ye F."/>
            <person name="Su P."/>
            <person name="Kiefer A.F."/>
            <person name="Nichols A."/>
            <person name="Cepeda A.J."/>
            <person name="Yan W."/>
            <person name="Fan B."/>
            <person name="Jiang Y."/>
            <person name="Adhikari A."/>
            <person name="Zheng C.-J."/>
            <person name="Schuster L."/>
            <person name="Cowan T.M."/>
            <person name="Smanski M.J."/>
            <person name="Chevrette M.G."/>
            <person name="De Carvalho L.P.S."/>
            <person name="Shen B."/>
        </authorList>
    </citation>
    <scope>NUCLEOTIDE SEQUENCE [LARGE SCALE GENOMIC DNA]</scope>
    <source>
        <strain evidence="3 4">NPDC053399</strain>
    </source>
</reference>
<keyword evidence="2" id="KW-0812">Transmembrane</keyword>
<gene>
    <name evidence="3" type="ORF">ACIGXA_00835</name>
</gene>
<name>A0ABW8BY16_9ACTN</name>
<feature type="region of interest" description="Disordered" evidence="1">
    <location>
        <begin position="1"/>
        <end position="23"/>
    </location>
</feature>
<sequence length="456" mass="48815">MSRPPDYEWAVLDESQDPIPGEPHEVRAEAKRLSKMAETIRDQIGLLTDIAGDENVGKFADKLRDTASELKGDLGKVATRYETVSGYLGSWADDLDHCQSESLKALTKAQAVAPTANSPEVKPAAGQPAPKLTPEQQHHKDVLDHAKQAAQGELTQAKTQLAHTKSHRDERAHHWMQKIEDTEHDGLKDSRWDGIKDFIHEHAGLIKLLADICTWIVTALIIVSLFIPGLDIATALLGGLMLAALLGHTAVALTGDGSWTDVAMDAFAIVTLGTAAWAKGLLDGSTEFAEGVANATRASTEAEEGVTAATKAGTEGVDIAEGANGSLFNRAGSWLADYGTSVGQKFLAGGEKEVLENMTKLRQLAEEFPNTRLFPNTLTRAGGFLKTVRIINGAANAADEFSHWAGGSDTFNFIGNLVHGKGFDGDLLHPVVEGDTSKPLPIFGRFKELTTVEVGS</sequence>
<evidence type="ECO:0000313" key="3">
    <source>
        <dbReference type="EMBL" id="MFI9099040.1"/>
    </source>
</evidence>
<keyword evidence="4" id="KW-1185">Reference proteome</keyword>
<evidence type="ECO:0008006" key="5">
    <source>
        <dbReference type="Google" id="ProtNLM"/>
    </source>
</evidence>